<evidence type="ECO:0000256" key="2">
    <source>
        <dbReference type="PIRSR" id="PIRSR039004-2"/>
    </source>
</evidence>
<proteinExistence type="predicted"/>
<feature type="binding site" evidence="1">
    <location>
        <position position="110"/>
    </location>
    <ligand>
        <name>Zn(2+)</name>
        <dbReference type="ChEBI" id="CHEBI:29105"/>
        <label>1</label>
    </ligand>
</feature>
<dbReference type="OrthoDB" id="9807210at2"/>
<keyword evidence="6" id="KW-1185">Reference proteome</keyword>
<dbReference type="InterPro" id="IPR020043">
    <property type="entry name" value="Deacetylase_Atu3266-like"/>
</dbReference>
<dbReference type="InterPro" id="IPR032466">
    <property type="entry name" value="Metal_Hydrolase"/>
</dbReference>
<dbReference type="Gene3D" id="2.30.40.10">
    <property type="entry name" value="Urease, subunit C, domain 1"/>
    <property type="match status" value="1"/>
</dbReference>
<dbReference type="STRING" id="709881.SAMN04489832_0603"/>
<feature type="binding site" evidence="1">
    <location>
        <position position="325"/>
    </location>
    <ligand>
        <name>Zn(2+)</name>
        <dbReference type="ChEBI" id="CHEBI:29105"/>
        <label>1</label>
    </ligand>
</feature>
<dbReference type="PANTHER" id="PTHR42717">
    <property type="entry name" value="DIHYDROOROTASE-RELATED"/>
    <property type="match status" value="1"/>
</dbReference>
<accession>A0A1N5U483</accession>
<dbReference type="Proteomes" id="UP000185124">
    <property type="component" value="Unassembled WGS sequence"/>
</dbReference>
<feature type="binding site" evidence="1">
    <location>
        <position position="266"/>
    </location>
    <ligand>
        <name>Zn(2+)</name>
        <dbReference type="ChEBI" id="CHEBI:29105"/>
        <label>2</label>
    </ligand>
</feature>
<dbReference type="EMBL" id="FSQT01000001">
    <property type="protein sequence ID" value="SIM55634.1"/>
    <property type="molecule type" value="Genomic_DNA"/>
</dbReference>
<dbReference type="Gene3D" id="3.20.20.140">
    <property type="entry name" value="Metal-dependent hydrolases"/>
    <property type="match status" value="1"/>
</dbReference>
<dbReference type="PIRSF" id="PIRSF039004">
    <property type="entry name" value="ADE_EF_0837"/>
    <property type="match status" value="1"/>
</dbReference>
<feature type="signal peptide" evidence="3">
    <location>
        <begin position="1"/>
        <end position="25"/>
    </location>
</feature>
<evidence type="ECO:0000313" key="5">
    <source>
        <dbReference type="EMBL" id="SIM55634.1"/>
    </source>
</evidence>
<dbReference type="InterPro" id="IPR006680">
    <property type="entry name" value="Amidohydro-rel"/>
</dbReference>
<feature type="domain" description="Amidohydrolase-related" evidence="4">
    <location>
        <begin position="320"/>
        <end position="388"/>
    </location>
</feature>
<feature type="chain" id="PRO_5038602307" evidence="3">
    <location>
        <begin position="26"/>
        <end position="439"/>
    </location>
</feature>
<dbReference type="SUPFAM" id="SSF51338">
    <property type="entry name" value="Composite domain of metallo-dependent hydrolases"/>
    <property type="match status" value="1"/>
</dbReference>
<feature type="modified residue" description="N6-carboxylysine" evidence="2">
    <location>
        <position position="211"/>
    </location>
</feature>
<dbReference type="Pfam" id="PF01979">
    <property type="entry name" value="Amidohydro_1"/>
    <property type="match status" value="1"/>
</dbReference>
<evidence type="ECO:0000256" key="3">
    <source>
        <dbReference type="SAM" id="SignalP"/>
    </source>
</evidence>
<dbReference type="InterPro" id="IPR011059">
    <property type="entry name" value="Metal-dep_hydrolase_composite"/>
</dbReference>
<protein>
    <submittedName>
        <fullName evidence="5">Dihydroorotase</fullName>
    </submittedName>
</protein>
<dbReference type="PANTHER" id="PTHR42717:SF1">
    <property type="entry name" value="IMIDAZOLONEPROPIONASE AND RELATED AMIDOHYDROLASES"/>
    <property type="match status" value="1"/>
</dbReference>
<sequence length="439" mass="47310">MKLNSWRRKVALAASVILPMGLVGAGQVTQASATPIQQPGTAGTAAEPRYDLILDNGHVIDPKNNIDGVRDIAVRDGRIVAVAKSLNPKGAEQVVNARGKYVTPGIIDMHAHMFVGPANDYAAGWNSVAPDGFTFRAGVTTAVDTGSAGWENFEEFKTNVIDRSKTRVLSFLNIVGKGMAGGEREQDLENMQAGPAAEVALQNPDHIVGIKTAHYSGPEWDPVRRSVQAGEIADVPVMVDFGSDSEQRTIEQLLTQELRPGDVYTHVYSGLRRELGDDGRLNPALHAGRERGIVYDVGHGGGSFSWDVAVQGMKEDLPPDTISTDLHITSMNSGMKDMANVMSKMVTLGMSLEDVVKASTWTPAQVIQRPDLGHLSVGAPADVAVFSLDRGRFGFVDSFGFRLDGKEKLTAELTLREGDVVWDLNGIAATEWKPGRDRD</sequence>
<evidence type="ECO:0000259" key="4">
    <source>
        <dbReference type="Pfam" id="PF01979"/>
    </source>
</evidence>
<gene>
    <name evidence="5" type="ORF">SAMN04489832_0603</name>
</gene>
<feature type="binding site" evidence="1">
    <location>
        <position position="112"/>
    </location>
    <ligand>
        <name>Zn(2+)</name>
        <dbReference type="ChEBI" id="CHEBI:29105"/>
        <label>1</label>
    </ligand>
</feature>
<dbReference type="SUPFAM" id="SSF51556">
    <property type="entry name" value="Metallo-dependent hydrolases"/>
    <property type="match status" value="1"/>
</dbReference>
<dbReference type="NCBIfam" id="NF006689">
    <property type="entry name" value="PRK09237.1"/>
    <property type="match status" value="1"/>
</dbReference>
<organism evidence="5 6">
    <name type="scientific">Micromonospora cremea</name>
    <dbReference type="NCBI Taxonomy" id="709881"/>
    <lineage>
        <taxon>Bacteria</taxon>
        <taxon>Bacillati</taxon>
        <taxon>Actinomycetota</taxon>
        <taxon>Actinomycetes</taxon>
        <taxon>Micromonosporales</taxon>
        <taxon>Micromonosporaceae</taxon>
        <taxon>Micromonospora</taxon>
    </lineage>
</organism>
<dbReference type="GO" id="GO:0016810">
    <property type="term" value="F:hydrolase activity, acting on carbon-nitrogen (but not peptide) bonds"/>
    <property type="evidence" value="ECO:0007669"/>
    <property type="project" value="InterPro"/>
</dbReference>
<dbReference type="GO" id="GO:0019213">
    <property type="term" value="F:deacetylase activity"/>
    <property type="evidence" value="ECO:0007669"/>
    <property type="project" value="InterPro"/>
</dbReference>
<feature type="binding site" description="via carbamate group" evidence="1">
    <location>
        <position position="211"/>
    </location>
    <ligand>
        <name>Zn(2+)</name>
        <dbReference type="ChEBI" id="CHEBI:29105"/>
        <label>1</label>
    </ligand>
</feature>
<name>A0A1N5U483_9ACTN</name>
<reference evidence="6" key="1">
    <citation type="submission" date="2016-12" db="EMBL/GenBank/DDBJ databases">
        <authorList>
            <person name="Varghese N."/>
            <person name="Submissions S."/>
        </authorList>
    </citation>
    <scope>NUCLEOTIDE SEQUENCE [LARGE SCALE GENOMIC DNA]</scope>
    <source>
        <strain evidence="6">DSM 45599</strain>
    </source>
</reference>
<evidence type="ECO:0000256" key="1">
    <source>
        <dbReference type="PIRSR" id="PIRSR039004-1"/>
    </source>
</evidence>
<dbReference type="AlphaFoldDB" id="A0A1N5U483"/>
<keyword evidence="3" id="KW-0732">Signal</keyword>
<dbReference type="GO" id="GO:0046872">
    <property type="term" value="F:metal ion binding"/>
    <property type="evidence" value="ECO:0007669"/>
    <property type="project" value="UniProtKB-KW"/>
</dbReference>
<evidence type="ECO:0000313" key="6">
    <source>
        <dbReference type="Proteomes" id="UP000185124"/>
    </source>
</evidence>
<keyword evidence="1" id="KW-0479">Metal-binding</keyword>
<feature type="binding site" description="via carbamate group" evidence="1">
    <location>
        <position position="211"/>
    </location>
    <ligand>
        <name>Zn(2+)</name>
        <dbReference type="ChEBI" id="CHEBI:29105"/>
        <label>2</label>
    </ligand>
</feature>
<keyword evidence="1" id="KW-0862">Zinc</keyword>